<sequence>MQIIALPHQWNSLVLPRRQSKLPQPDSDTPTAGFDDDGGWEPYDPSAFERVNDSWEPYDSSAYETGDEYARDFGFFEEQFGASLAPESRTAQVFKLGDSNPYNAILNGRNAVVNEIKRKSLPAISAAYQVPNDESIAMPQHTSDPSPDPKSCILCVEDFSTTVRAPGWITLACQHEPLVCEECVAKSIKNDLENRLWNDIRCPECPQTLGYEDIQRLADQETFARYDQISLRKAMEKDANFVWCLNCDNGQLHESDEYQPIVRCGACGFRSCFKHNIQWHEQLTCDEYDEMQRDPDGFQSARDREHADLERAQALQNEEDMRLAQELSDQEKRDEDERQRQRHEAEVNAERERQEREAKRNLEQQRARKAEALKRKKKEEEASLAKIHNTTKQCPGCSWPIEKNAGCDHMTCQYLSPSLLGLWMGDV</sequence>
<dbReference type="GO" id="GO:0016567">
    <property type="term" value="P:protein ubiquitination"/>
    <property type="evidence" value="ECO:0007669"/>
    <property type="project" value="InterPro"/>
</dbReference>
<reference evidence="13" key="1">
    <citation type="journal article" date="2019" name="Beilstein J. Org. Chem.">
        <title>Nanangenines: drimane sesquiterpenoids as the dominant metabolite cohort of a novel Australian fungus, Aspergillus nanangensis.</title>
        <authorList>
            <person name="Lacey H.J."/>
            <person name="Gilchrist C.L.M."/>
            <person name="Crombie A."/>
            <person name="Kalaitzis J.A."/>
            <person name="Vuong D."/>
            <person name="Rutledge P.J."/>
            <person name="Turner P."/>
            <person name="Pitt J.I."/>
            <person name="Lacey E."/>
            <person name="Chooi Y.H."/>
            <person name="Piggott A.M."/>
        </authorList>
    </citation>
    <scope>NUCLEOTIDE SEQUENCE</scope>
    <source>
        <strain evidence="13">MST-FP2251</strain>
    </source>
</reference>
<dbReference type="CDD" id="cd20335">
    <property type="entry name" value="BRcat_RBR"/>
    <property type="match status" value="1"/>
</dbReference>
<accession>A0AAD4CEB2</accession>
<evidence type="ECO:0000256" key="5">
    <source>
        <dbReference type="ARBA" id="ARBA00022737"/>
    </source>
</evidence>
<feature type="domain" description="RING-type" evidence="11">
    <location>
        <begin position="152"/>
        <end position="205"/>
    </location>
</feature>
<evidence type="ECO:0000259" key="12">
    <source>
        <dbReference type="PROSITE" id="PS51873"/>
    </source>
</evidence>
<reference evidence="13" key="2">
    <citation type="submission" date="2020-02" db="EMBL/GenBank/DDBJ databases">
        <authorList>
            <person name="Gilchrist C.L.M."/>
            <person name="Chooi Y.-H."/>
        </authorList>
    </citation>
    <scope>NUCLEOTIDE SEQUENCE</scope>
    <source>
        <strain evidence="13">MST-FP2251</strain>
    </source>
</reference>
<evidence type="ECO:0000313" key="13">
    <source>
        <dbReference type="EMBL" id="KAF9884693.1"/>
    </source>
</evidence>
<dbReference type="InterPro" id="IPR013083">
    <property type="entry name" value="Znf_RING/FYVE/PHD"/>
</dbReference>
<evidence type="ECO:0000256" key="9">
    <source>
        <dbReference type="PROSITE-ProRule" id="PRU00175"/>
    </source>
</evidence>
<comment type="catalytic activity">
    <reaction evidence="1">
        <text>[E2 ubiquitin-conjugating enzyme]-S-ubiquitinyl-L-cysteine + [acceptor protein]-L-lysine = [E2 ubiquitin-conjugating enzyme]-L-cysteine + [acceptor protein]-N(6)-ubiquitinyl-L-lysine.</text>
        <dbReference type="EC" id="2.3.2.31"/>
    </reaction>
</comment>
<keyword evidence="3" id="KW-0808">Transferase</keyword>
<dbReference type="InterPro" id="IPR031127">
    <property type="entry name" value="E3_UB_ligase_RBR"/>
</dbReference>
<evidence type="ECO:0000256" key="3">
    <source>
        <dbReference type="ARBA" id="ARBA00022679"/>
    </source>
</evidence>
<keyword evidence="5" id="KW-0677">Repeat</keyword>
<name>A0AAD4CEB2_ASPNN</name>
<feature type="region of interest" description="Disordered" evidence="10">
    <location>
        <begin position="16"/>
        <end position="43"/>
    </location>
</feature>
<keyword evidence="14" id="KW-1185">Reference proteome</keyword>
<dbReference type="EC" id="2.3.2.31" evidence="2"/>
<dbReference type="Gene3D" id="3.30.40.10">
    <property type="entry name" value="Zinc/RING finger domain, C3HC4 (zinc finger)"/>
    <property type="match status" value="1"/>
</dbReference>
<keyword evidence="7" id="KW-0833">Ubl conjugation pathway</keyword>
<comment type="caution">
    <text evidence="13">The sequence shown here is derived from an EMBL/GenBank/DDBJ whole genome shotgun (WGS) entry which is preliminary data.</text>
</comment>
<evidence type="ECO:0000259" key="11">
    <source>
        <dbReference type="PROSITE" id="PS50089"/>
    </source>
</evidence>
<dbReference type="Gene3D" id="1.20.120.1750">
    <property type="match status" value="1"/>
</dbReference>
<keyword evidence="8" id="KW-0862">Zinc</keyword>
<dbReference type="SUPFAM" id="SSF57850">
    <property type="entry name" value="RING/U-box"/>
    <property type="match status" value="3"/>
</dbReference>
<dbReference type="PROSITE" id="PS50089">
    <property type="entry name" value="ZF_RING_2"/>
    <property type="match status" value="1"/>
</dbReference>
<dbReference type="Proteomes" id="UP001194746">
    <property type="component" value="Unassembled WGS sequence"/>
</dbReference>
<gene>
    <name evidence="13" type="ORF">FE257_001322</name>
</gene>
<evidence type="ECO:0000256" key="7">
    <source>
        <dbReference type="ARBA" id="ARBA00022786"/>
    </source>
</evidence>
<evidence type="ECO:0000256" key="8">
    <source>
        <dbReference type="ARBA" id="ARBA00022833"/>
    </source>
</evidence>
<dbReference type="InterPro" id="IPR001841">
    <property type="entry name" value="Znf_RING"/>
</dbReference>
<evidence type="ECO:0000256" key="10">
    <source>
        <dbReference type="SAM" id="MobiDB-lite"/>
    </source>
</evidence>
<evidence type="ECO:0000256" key="6">
    <source>
        <dbReference type="ARBA" id="ARBA00022771"/>
    </source>
</evidence>
<dbReference type="EMBL" id="VCAU01000114">
    <property type="protein sequence ID" value="KAF9884693.1"/>
    <property type="molecule type" value="Genomic_DNA"/>
</dbReference>
<proteinExistence type="predicted"/>
<evidence type="ECO:0000256" key="1">
    <source>
        <dbReference type="ARBA" id="ARBA00001798"/>
    </source>
</evidence>
<dbReference type="SMART" id="SM00647">
    <property type="entry name" value="IBR"/>
    <property type="match status" value="1"/>
</dbReference>
<evidence type="ECO:0000313" key="14">
    <source>
        <dbReference type="Proteomes" id="UP001194746"/>
    </source>
</evidence>
<evidence type="ECO:0000256" key="2">
    <source>
        <dbReference type="ARBA" id="ARBA00012251"/>
    </source>
</evidence>
<dbReference type="CDD" id="cd20336">
    <property type="entry name" value="Rcat_RBR"/>
    <property type="match status" value="1"/>
</dbReference>
<keyword evidence="6 9" id="KW-0863">Zinc-finger</keyword>
<dbReference type="PROSITE" id="PS51873">
    <property type="entry name" value="TRIAD"/>
    <property type="match status" value="1"/>
</dbReference>
<feature type="region of interest" description="Disordered" evidence="10">
    <location>
        <begin position="313"/>
        <end position="383"/>
    </location>
</feature>
<feature type="compositionally biased region" description="Basic and acidic residues" evidence="10">
    <location>
        <begin position="319"/>
        <end position="383"/>
    </location>
</feature>
<keyword evidence="4" id="KW-0479">Metal-binding</keyword>
<organism evidence="13 14">
    <name type="scientific">Aspergillus nanangensis</name>
    <dbReference type="NCBI Taxonomy" id="2582783"/>
    <lineage>
        <taxon>Eukaryota</taxon>
        <taxon>Fungi</taxon>
        <taxon>Dikarya</taxon>
        <taxon>Ascomycota</taxon>
        <taxon>Pezizomycotina</taxon>
        <taxon>Eurotiomycetes</taxon>
        <taxon>Eurotiomycetidae</taxon>
        <taxon>Eurotiales</taxon>
        <taxon>Aspergillaceae</taxon>
        <taxon>Aspergillus</taxon>
        <taxon>Aspergillus subgen. Circumdati</taxon>
    </lineage>
</organism>
<dbReference type="Pfam" id="PF01485">
    <property type="entry name" value="IBR"/>
    <property type="match status" value="1"/>
</dbReference>
<dbReference type="GO" id="GO:0061630">
    <property type="term" value="F:ubiquitin protein ligase activity"/>
    <property type="evidence" value="ECO:0007669"/>
    <property type="project" value="UniProtKB-EC"/>
</dbReference>
<protein>
    <recommendedName>
        <fullName evidence="2">RBR-type E3 ubiquitin transferase</fullName>
        <ecNumber evidence="2">2.3.2.31</ecNumber>
    </recommendedName>
</protein>
<dbReference type="InterPro" id="IPR002867">
    <property type="entry name" value="IBR_dom"/>
</dbReference>
<dbReference type="GO" id="GO:0008270">
    <property type="term" value="F:zinc ion binding"/>
    <property type="evidence" value="ECO:0007669"/>
    <property type="project" value="UniProtKB-KW"/>
</dbReference>
<feature type="domain" description="RING-type" evidence="12">
    <location>
        <begin position="148"/>
        <end position="427"/>
    </location>
</feature>
<evidence type="ECO:0000256" key="4">
    <source>
        <dbReference type="ARBA" id="ARBA00022723"/>
    </source>
</evidence>
<dbReference type="AlphaFoldDB" id="A0AAD4CEB2"/>
<dbReference type="PANTHER" id="PTHR11685">
    <property type="entry name" value="RBR FAMILY RING FINGER AND IBR DOMAIN-CONTAINING"/>
    <property type="match status" value="1"/>
</dbReference>
<dbReference type="InterPro" id="IPR044066">
    <property type="entry name" value="TRIAD_supradom"/>
</dbReference>